<keyword evidence="3" id="KW-0966">Cell projection</keyword>
<evidence type="ECO:0000313" key="3">
    <source>
        <dbReference type="EMBL" id="GBF50505.1"/>
    </source>
</evidence>
<dbReference type="InterPro" id="IPR058225">
    <property type="entry name" value="FlbB-like"/>
</dbReference>
<comment type="caution">
    <text evidence="3">The sequence shown here is derived from an EMBL/GenBank/DDBJ whole genome shotgun (WGS) entry which is preliminary data.</text>
</comment>
<feature type="transmembrane region" description="Helical" evidence="2">
    <location>
        <begin position="12"/>
        <end position="31"/>
    </location>
</feature>
<keyword evidence="1" id="KW-0175">Coiled coil</keyword>
<sequence length="219" mass="25394">MTSLSDNARSFFLILLIFFLVAIGFFIFDYFQVINAEDYFPFLKRQPSLVNQDLLSPTELEKLEIQKAKERLIEDMEELNRMKAELESAKSSLATDKERLEELKEGIQRKEKEMADRAKKESARQEKIKVLANKVANMPPESARDMLINWPDYDIIDVFEQMDRDAEEEGRPTITTYLLTLFPAERRSVISNKWLDAGARQVPSYGKSIDDDADEPKSE</sequence>
<dbReference type="NCBIfam" id="NF047368">
    <property type="entry name" value="collar_FlbB"/>
    <property type="match status" value="1"/>
</dbReference>
<dbReference type="EMBL" id="BFBB01000005">
    <property type="protein sequence ID" value="GBF50505.1"/>
    <property type="molecule type" value="Genomic_DNA"/>
</dbReference>
<keyword evidence="2" id="KW-0812">Transmembrane</keyword>
<gene>
    <name evidence="3" type="primary">flbB</name>
    <name evidence="3" type="ORF">LPTSP4_20310</name>
</gene>
<organism evidence="3 4">
    <name type="scientific">Leptospira ryugenii</name>
    <dbReference type="NCBI Taxonomy" id="1917863"/>
    <lineage>
        <taxon>Bacteria</taxon>
        <taxon>Pseudomonadati</taxon>
        <taxon>Spirochaetota</taxon>
        <taxon>Spirochaetia</taxon>
        <taxon>Leptospirales</taxon>
        <taxon>Leptospiraceae</taxon>
        <taxon>Leptospira</taxon>
    </lineage>
</organism>
<feature type="coiled-coil region" evidence="1">
    <location>
        <begin position="62"/>
        <end position="120"/>
    </location>
</feature>
<dbReference type="AlphaFoldDB" id="A0A2P2E0T6"/>
<keyword evidence="2" id="KW-0472">Membrane</keyword>
<proteinExistence type="predicted"/>
<reference evidence="3 4" key="1">
    <citation type="submission" date="2018-02" db="EMBL/GenBank/DDBJ databases">
        <title>Novel Leptospira species isolated from soil and water in Japan.</title>
        <authorList>
            <person name="Nakao R."/>
            <person name="Masuzawa T."/>
        </authorList>
    </citation>
    <scope>NUCLEOTIDE SEQUENCE [LARGE SCALE GENOMIC DNA]</scope>
    <source>
        <strain evidence="3 4">YH101</strain>
    </source>
</reference>
<evidence type="ECO:0000256" key="2">
    <source>
        <dbReference type="SAM" id="Phobius"/>
    </source>
</evidence>
<dbReference type="OrthoDB" id="344936at2"/>
<keyword evidence="2" id="KW-1133">Transmembrane helix</keyword>
<accession>A0A2P2E0T6</accession>
<keyword evidence="3" id="KW-0282">Flagellum</keyword>
<evidence type="ECO:0000313" key="4">
    <source>
        <dbReference type="Proteomes" id="UP000245133"/>
    </source>
</evidence>
<keyword evidence="3" id="KW-0969">Cilium</keyword>
<dbReference type="Proteomes" id="UP000245133">
    <property type="component" value="Unassembled WGS sequence"/>
</dbReference>
<evidence type="ECO:0000256" key="1">
    <source>
        <dbReference type="SAM" id="Coils"/>
    </source>
</evidence>
<protein>
    <submittedName>
        <fullName evidence="3">Flagellar protein B</fullName>
    </submittedName>
</protein>
<keyword evidence="4" id="KW-1185">Reference proteome</keyword>
<name>A0A2P2E0T6_9LEPT</name>
<dbReference type="RefSeq" id="WP_108976427.1">
    <property type="nucleotide sequence ID" value="NZ_BFBB01000005.1"/>
</dbReference>